<sequence length="31" mass="2965">MTTKSKSKIAVGDVGPGSGLVGPPSKPIVVG</sequence>
<evidence type="ECO:0000256" key="1">
    <source>
        <dbReference type="SAM" id="MobiDB-lite"/>
    </source>
</evidence>
<feature type="region of interest" description="Disordered" evidence="1">
    <location>
        <begin position="1"/>
        <end position="31"/>
    </location>
</feature>
<organism evidence="2">
    <name type="scientific">marine sediment metagenome</name>
    <dbReference type="NCBI Taxonomy" id="412755"/>
    <lineage>
        <taxon>unclassified sequences</taxon>
        <taxon>metagenomes</taxon>
        <taxon>ecological metagenomes</taxon>
    </lineage>
</organism>
<name>A0A0F9FPI5_9ZZZZ</name>
<reference evidence="2" key="1">
    <citation type="journal article" date="2015" name="Nature">
        <title>Complex archaea that bridge the gap between prokaryotes and eukaryotes.</title>
        <authorList>
            <person name="Spang A."/>
            <person name="Saw J.H."/>
            <person name="Jorgensen S.L."/>
            <person name="Zaremba-Niedzwiedzka K."/>
            <person name="Martijn J."/>
            <person name="Lind A.E."/>
            <person name="van Eijk R."/>
            <person name="Schleper C."/>
            <person name="Guy L."/>
            <person name="Ettema T.J."/>
        </authorList>
    </citation>
    <scope>NUCLEOTIDE SEQUENCE</scope>
</reference>
<dbReference type="AlphaFoldDB" id="A0A0F9FPI5"/>
<evidence type="ECO:0000313" key="2">
    <source>
        <dbReference type="EMBL" id="KKL52942.1"/>
    </source>
</evidence>
<protein>
    <submittedName>
        <fullName evidence="2">Uncharacterized protein</fullName>
    </submittedName>
</protein>
<gene>
    <name evidence="2" type="ORF">LCGC14_2280390</name>
</gene>
<comment type="caution">
    <text evidence="2">The sequence shown here is derived from an EMBL/GenBank/DDBJ whole genome shotgun (WGS) entry which is preliminary data.</text>
</comment>
<accession>A0A0F9FPI5</accession>
<dbReference type="EMBL" id="LAZR01031712">
    <property type="protein sequence ID" value="KKL52942.1"/>
    <property type="molecule type" value="Genomic_DNA"/>
</dbReference>
<feature type="non-terminal residue" evidence="2">
    <location>
        <position position="31"/>
    </location>
</feature>
<proteinExistence type="predicted"/>